<feature type="transmembrane region" description="Helical" evidence="1">
    <location>
        <begin position="30"/>
        <end position="54"/>
    </location>
</feature>
<evidence type="ECO:0000313" key="3">
    <source>
        <dbReference type="EMBL" id="CAF1356558.1"/>
    </source>
</evidence>
<reference evidence="2" key="1">
    <citation type="submission" date="2021-02" db="EMBL/GenBank/DDBJ databases">
        <authorList>
            <person name="Nowell W R."/>
        </authorList>
    </citation>
    <scope>NUCLEOTIDE SEQUENCE</scope>
</reference>
<evidence type="ECO:0000313" key="4">
    <source>
        <dbReference type="Proteomes" id="UP000663854"/>
    </source>
</evidence>
<proteinExistence type="predicted"/>
<dbReference type="EMBL" id="CAJNOH010000609">
    <property type="protein sequence ID" value="CAF1087401.1"/>
    <property type="molecule type" value="Genomic_DNA"/>
</dbReference>
<keyword evidence="1" id="KW-0812">Transmembrane</keyword>
<keyword evidence="5" id="KW-1185">Reference proteome</keyword>
<comment type="caution">
    <text evidence="2">The sequence shown here is derived from an EMBL/GenBank/DDBJ whole genome shotgun (WGS) entry which is preliminary data.</text>
</comment>
<dbReference type="EMBL" id="CAJNOL010001423">
    <property type="protein sequence ID" value="CAF1356558.1"/>
    <property type="molecule type" value="Genomic_DNA"/>
</dbReference>
<dbReference type="Proteomes" id="UP000663870">
    <property type="component" value="Unassembled WGS sequence"/>
</dbReference>
<name>A0A814N4V1_9BILA</name>
<sequence length="459" mass="52512">MFNNNQPSSTNNWPSTVKYQSYTPDQRSKIIWLLVLATVSITLSVAALIIVFAVEHSWFHDSFNITTPNVNDTSLNQYGLWRLCFSPSSSFPNSTCGSWFSIDSSYSSNIEKRLDQAKVGINAWQALEIVFLFLTTSSLIIALISIICYGFQKSIHYYLAILAVFCIWPAACVGISALFVFGFSVFDVAPMPRGLDWCFYVNLAAVILSIIGAILLTIYDILLKKPIKTVENDTVIDIFSDINDYPTQFNPSTSVGVKRNKKKRKKPYDYPEMFYPTRPVNNVSNTDYIPNPNHQMLAPYPSVINNQQINPAIQQQQQQQQQQPQHQSSILYRSPGLLTSPSTTSIPAQPWYYQPPISSYPYEPPHWHRTGTTLMNYNHESTNDYVQRGIYRPTRLNPTERTFEQKEEPRVLHYYTGYNHFSVIDPRDAALTRQHPSLHGSNSPVRYTVNPSYYQQKGY</sequence>
<feature type="transmembrane region" description="Helical" evidence="1">
    <location>
        <begin position="199"/>
        <end position="219"/>
    </location>
</feature>
<accession>A0A814N4V1</accession>
<evidence type="ECO:0000313" key="5">
    <source>
        <dbReference type="Proteomes" id="UP000663870"/>
    </source>
</evidence>
<keyword evidence="1" id="KW-1133">Transmembrane helix</keyword>
<dbReference type="AlphaFoldDB" id="A0A814N4V1"/>
<dbReference type="Gene3D" id="1.20.140.150">
    <property type="match status" value="1"/>
</dbReference>
<protein>
    <submittedName>
        <fullName evidence="2">Uncharacterized protein</fullName>
    </submittedName>
</protein>
<feature type="transmembrane region" description="Helical" evidence="1">
    <location>
        <begin position="129"/>
        <end position="151"/>
    </location>
</feature>
<evidence type="ECO:0000313" key="2">
    <source>
        <dbReference type="EMBL" id="CAF1087401.1"/>
    </source>
</evidence>
<organism evidence="2 4">
    <name type="scientific">Rotaria sordida</name>
    <dbReference type="NCBI Taxonomy" id="392033"/>
    <lineage>
        <taxon>Eukaryota</taxon>
        <taxon>Metazoa</taxon>
        <taxon>Spiralia</taxon>
        <taxon>Gnathifera</taxon>
        <taxon>Rotifera</taxon>
        <taxon>Eurotatoria</taxon>
        <taxon>Bdelloidea</taxon>
        <taxon>Philodinida</taxon>
        <taxon>Philodinidae</taxon>
        <taxon>Rotaria</taxon>
    </lineage>
</organism>
<gene>
    <name evidence="3" type="ORF">JXQ802_LOCUS32386</name>
    <name evidence="2" type="ORF">PYM288_LOCUS18996</name>
</gene>
<evidence type="ECO:0000256" key="1">
    <source>
        <dbReference type="SAM" id="Phobius"/>
    </source>
</evidence>
<dbReference type="Proteomes" id="UP000663854">
    <property type="component" value="Unassembled WGS sequence"/>
</dbReference>
<feature type="transmembrane region" description="Helical" evidence="1">
    <location>
        <begin position="158"/>
        <end position="179"/>
    </location>
</feature>
<keyword evidence="1" id="KW-0472">Membrane</keyword>